<feature type="transmembrane region" description="Helical" evidence="1">
    <location>
        <begin position="331"/>
        <end position="349"/>
    </location>
</feature>
<gene>
    <name evidence="3" type="ORF">AG1IA_06061</name>
</gene>
<evidence type="ECO:0000256" key="1">
    <source>
        <dbReference type="SAM" id="Phobius"/>
    </source>
</evidence>
<accession>L8WP35</accession>
<keyword evidence="4" id="KW-1185">Reference proteome</keyword>
<dbReference type="AlphaFoldDB" id="L8WP35"/>
<dbReference type="Proteomes" id="UP000011668">
    <property type="component" value="Unassembled WGS sequence"/>
</dbReference>
<dbReference type="EMBL" id="AFRT01001588">
    <property type="protein sequence ID" value="ELU39911.1"/>
    <property type="molecule type" value="Genomic_DNA"/>
</dbReference>
<protein>
    <submittedName>
        <fullName evidence="3">Uncharacterized protein</fullName>
    </submittedName>
</protein>
<name>L8WP35_THACA</name>
<keyword evidence="1" id="KW-1133">Transmembrane helix</keyword>
<feature type="signal peptide" evidence="2">
    <location>
        <begin position="1"/>
        <end position="21"/>
    </location>
</feature>
<organism evidence="3 4">
    <name type="scientific">Thanatephorus cucumeris (strain AG1-IA)</name>
    <name type="common">Rice sheath blight fungus</name>
    <name type="synonym">Rhizoctonia solani</name>
    <dbReference type="NCBI Taxonomy" id="983506"/>
    <lineage>
        <taxon>Eukaryota</taxon>
        <taxon>Fungi</taxon>
        <taxon>Dikarya</taxon>
        <taxon>Basidiomycota</taxon>
        <taxon>Agaricomycotina</taxon>
        <taxon>Agaricomycetes</taxon>
        <taxon>Cantharellales</taxon>
        <taxon>Ceratobasidiaceae</taxon>
        <taxon>Rhizoctonia</taxon>
        <taxon>Rhizoctonia solani AG-1</taxon>
    </lineage>
</organism>
<feature type="chain" id="PRO_5003997459" evidence="2">
    <location>
        <begin position="22"/>
        <end position="367"/>
    </location>
</feature>
<sequence>MLTLLILALRSINWHIKSVQSSMDSVSKRSKLRDPPGKWFTAALRWSKSLTLVMSVTGEVSSASGVSAPSTLSKNPGDEGDSALACGDDADQLKFRIKKIYINGRSHRRRYAKQAQCGLGDISRGCLGSMITRSAGSVERTSDCKTHRRRVFAENQGTTGIDLDDLCTRDWNLGHCGGQLLYYSTTHPAYTYPDPTPTSSAACSRVTAHLNIRTSSHTHSPPIAPTTNLAASSFSARTPNSSVTPSPAAYVIRHRASTFPPPPTTNPLNCNVCTDLLVGFSVPPRGSIPRISMSESHAARWQCLHTFMTKPLPLAGKYHKASPNPIPGTNFHIFQIVFILISVFFRLPTGRVHFLADKLERARERAE</sequence>
<reference evidence="3 4" key="1">
    <citation type="journal article" date="2013" name="Nat. Commun.">
        <title>The evolution and pathogenic mechanisms of the rice sheath blight pathogen.</title>
        <authorList>
            <person name="Zheng A."/>
            <person name="Lin R."/>
            <person name="Xu L."/>
            <person name="Qin P."/>
            <person name="Tang C."/>
            <person name="Ai P."/>
            <person name="Zhang D."/>
            <person name="Liu Y."/>
            <person name="Sun Z."/>
            <person name="Feng H."/>
            <person name="Wang Y."/>
            <person name="Chen Y."/>
            <person name="Liang X."/>
            <person name="Fu R."/>
            <person name="Li Q."/>
            <person name="Zhang J."/>
            <person name="Yu X."/>
            <person name="Xie Z."/>
            <person name="Ding L."/>
            <person name="Guan P."/>
            <person name="Tang J."/>
            <person name="Liang Y."/>
            <person name="Wang S."/>
            <person name="Deng Q."/>
            <person name="Li S."/>
            <person name="Zhu J."/>
            <person name="Wang L."/>
            <person name="Liu H."/>
            <person name="Li P."/>
        </authorList>
    </citation>
    <scope>NUCLEOTIDE SEQUENCE [LARGE SCALE GENOMIC DNA]</scope>
    <source>
        <strain evidence="4">AG-1 IA</strain>
    </source>
</reference>
<proteinExistence type="predicted"/>
<dbReference type="HOGENOM" id="CLU_754748_0_0_1"/>
<evidence type="ECO:0000313" key="4">
    <source>
        <dbReference type="Proteomes" id="UP000011668"/>
    </source>
</evidence>
<keyword evidence="1" id="KW-0812">Transmembrane</keyword>
<evidence type="ECO:0000256" key="2">
    <source>
        <dbReference type="SAM" id="SignalP"/>
    </source>
</evidence>
<keyword evidence="2" id="KW-0732">Signal</keyword>
<comment type="caution">
    <text evidence="3">The sequence shown here is derived from an EMBL/GenBank/DDBJ whole genome shotgun (WGS) entry which is preliminary data.</text>
</comment>
<evidence type="ECO:0000313" key="3">
    <source>
        <dbReference type="EMBL" id="ELU39911.1"/>
    </source>
</evidence>
<keyword evidence="1" id="KW-0472">Membrane</keyword>